<dbReference type="STRING" id="1555112.LIP_2274"/>
<dbReference type="PANTHER" id="PTHR35586:SF1">
    <property type="entry name" value="SLL1691 PROTEIN"/>
    <property type="match status" value="1"/>
</dbReference>
<organism evidence="1 2">
    <name type="scientific">Limnochorda pilosa</name>
    <dbReference type="NCBI Taxonomy" id="1555112"/>
    <lineage>
        <taxon>Bacteria</taxon>
        <taxon>Bacillati</taxon>
        <taxon>Bacillota</taxon>
        <taxon>Limnochordia</taxon>
        <taxon>Limnochordales</taxon>
        <taxon>Limnochordaceae</taxon>
        <taxon>Limnochorda</taxon>
    </lineage>
</organism>
<protein>
    <recommendedName>
        <fullName evidence="3">Transposase</fullName>
    </recommendedName>
</protein>
<evidence type="ECO:0000313" key="2">
    <source>
        <dbReference type="Proteomes" id="UP000065807"/>
    </source>
</evidence>
<dbReference type="Proteomes" id="UP000065807">
    <property type="component" value="Chromosome"/>
</dbReference>
<name>A0A0K2SLY7_LIMPI</name>
<dbReference type="RefSeq" id="WP_068137939.1">
    <property type="nucleotide sequence ID" value="NZ_AP014924.1"/>
</dbReference>
<evidence type="ECO:0008006" key="3">
    <source>
        <dbReference type="Google" id="ProtNLM"/>
    </source>
</evidence>
<gene>
    <name evidence="1" type="ORF">LIP_2274</name>
</gene>
<dbReference type="PANTHER" id="PTHR35586">
    <property type="entry name" value="SLL1691 PROTEIN"/>
    <property type="match status" value="1"/>
</dbReference>
<reference evidence="2" key="2">
    <citation type="journal article" date="2016" name="Int. J. Syst. Evol. Microbiol.">
        <title>Complete genome sequence and cell structure of Limnochorda pilosa, a Gram-negative spore-former within the phylum Firmicutes.</title>
        <authorList>
            <person name="Watanabe M."/>
            <person name="Kojima H."/>
            <person name="Fukui M."/>
        </authorList>
    </citation>
    <scope>NUCLEOTIDE SEQUENCE [LARGE SCALE GENOMIC DNA]</scope>
    <source>
        <strain evidence="2">HC45</strain>
    </source>
</reference>
<sequence length="306" mass="36384">MPTAHDQLFKELLRAFFPQFLELFTPDVLRLGRPASVVFIEPEVFRDLPGSERRRLDVVARVRFAPQVPRQPQSATFLVHVEVQSRRKRDFDRRMFFYFSRLYERELTPIYPIALFTYDSGRKREPHMHQVRLGRFQVVLRFAYRTIELRELQASQYVRRFNPVALALAAKMKHGRDESPYLWFEALRRLARMALDESRKRIVLSFLGTYLPLDRREKVRYNRLVEGLPMGEKRAVQELTNPWELDGVRTTLLLLVRRRFGPMPDEDRVLIESLDRPRLDELAVAVVEVDSYAAWQARLKELADRR</sequence>
<keyword evidence="2" id="KW-1185">Reference proteome</keyword>
<dbReference type="AlphaFoldDB" id="A0A0K2SLY7"/>
<reference evidence="2" key="1">
    <citation type="submission" date="2015-07" db="EMBL/GenBank/DDBJ databases">
        <title>Complete genome sequence and phylogenetic analysis of Limnochorda pilosa.</title>
        <authorList>
            <person name="Watanabe M."/>
            <person name="Kojima H."/>
            <person name="Fukui M."/>
        </authorList>
    </citation>
    <scope>NUCLEOTIDE SEQUENCE [LARGE SCALE GENOMIC DNA]</scope>
    <source>
        <strain evidence="2">HC45</strain>
    </source>
</reference>
<evidence type="ECO:0000313" key="1">
    <source>
        <dbReference type="EMBL" id="BAS28115.1"/>
    </source>
</evidence>
<dbReference type="KEGG" id="lpil:LIP_2274"/>
<proteinExistence type="predicted"/>
<dbReference type="EMBL" id="AP014924">
    <property type="protein sequence ID" value="BAS28115.1"/>
    <property type="molecule type" value="Genomic_DNA"/>
</dbReference>
<accession>A0A0K2SLY7</accession>
<dbReference type="OrthoDB" id="419816at2"/>